<accession>A0A8H4QV80</accession>
<name>A0A8H4QV80_9AGAR</name>
<keyword evidence="1" id="KW-0812">Transmembrane</keyword>
<organism evidence="2 3">
    <name type="scientific">Agrocybe pediades</name>
    <dbReference type="NCBI Taxonomy" id="84607"/>
    <lineage>
        <taxon>Eukaryota</taxon>
        <taxon>Fungi</taxon>
        <taxon>Dikarya</taxon>
        <taxon>Basidiomycota</taxon>
        <taxon>Agaricomycotina</taxon>
        <taxon>Agaricomycetes</taxon>
        <taxon>Agaricomycetidae</taxon>
        <taxon>Agaricales</taxon>
        <taxon>Agaricineae</taxon>
        <taxon>Strophariaceae</taxon>
        <taxon>Agrocybe</taxon>
    </lineage>
</organism>
<keyword evidence="1" id="KW-0472">Membrane</keyword>
<feature type="transmembrane region" description="Helical" evidence="1">
    <location>
        <begin position="186"/>
        <end position="208"/>
    </location>
</feature>
<reference evidence="2 3" key="1">
    <citation type="submission" date="2019-12" db="EMBL/GenBank/DDBJ databases">
        <authorList>
            <person name="Floudas D."/>
            <person name="Bentzer J."/>
            <person name="Ahren D."/>
            <person name="Johansson T."/>
            <person name="Persson P."/>
            <person name="Tunlid A."/>
        </authorList>
    </citation>
    <scope>NUCLEOTIDE SEQUENCE [LARGE SCALE GENOMIC DNA]</scope>
    <source>
        <strain evidence="2 3">CBS 102.39</strain>
    </source>
</reference>
<feature type="transmembrane region" description="Helical" evidence="1">
    <location>
        <begin position="54"/>
        <end position="77"/>
    </location>
</feature>
<dbReference type="AlphaFoldDB" id="A0A8H4QV80"/>
<sequence>MSPFSVSQQKAYISADLNSTLLFQFLFGIYTGVFPATIYVYLHKENRSVTKDRIVIGSIAVLYGVTALIMIPLNWFYTDDMICTNGGTRADMFNESTTVELPAGLTLMRDLKTFIGFFLADGLLVWRCSHAHGRSFKRTLLPIGLLIVEIAIVTCTTVYQCLFTVVPDFVTVEQAKVLDRLNAAKFVSVAATSLIATLMICRQIYICTAPGSSSRRRYRIIINALIQSSALYSASVIFTAILDFLDTGALESSFTVAVTSQYASALVEMFTGLAPTLMVGQLALSSGYASYEETKLSSARLPSELLVHGDTQPDIEMQQFPSQREENEEIMMVNRQSDILHKGDRKAAFDITKTYVGACF</sequence>
<feature type="transmembrane region" description="Helical" evidence="1">
    <location>
        <begin position="220"/>
        <end position="242"/>
    </location>
</feature>
<feature type="transmembrane region" description="Helical" evidence="1">
    <location>
        <begin position="262"/>
        <end position="284"/>
    </location>
</feature>
<gene>
    <name evidence="2" type="ORF">D9613_012680</name>
</gene>
<evidence type="ECO:0000313" key="2">
    <source>
        <dbReference type="EMBL" id="KAF4618109.1"/>
    </source>
</evidence>
<keyword evidence="3" id="KW-1185">Reference proteome</keyword>
<keyword evidence="1" id="KW-1133">Transmembrane helix</keyword>
<evidence type="ECO:0000256" key="1">
    <source>
        <dbReference type="SAM" id="Phobius"/>
    </source>
</evidence>
<evidence type="ECO:0000313" key="3">
    <source>
        <dbReference type="Proteomes" id="UP000521872"/>
    </source>
</evidence>
<comment type="caution">
    <text evidence="2">The sequence shown here is derived from an EMBL/GenBank/DDBJ whole genome shotgun (WGS) entry which is preliminary data.</text>
</comment>
<feature type="transmembrane region" description="Helical" evidence="1">
    <location>
        <begin position="111"/>
        <end position="128"/>
    </location>
</feature>
<proteinExistence type="predicted"/>
<dbReference type="Proteomes" id="UP000521872">
    <property type="component" value="Unassembled WGS sequence"/>
</dbReference>
<feature type="transmembrane region" description="Helical" evidence="1">
    <location>
        <begin position="140"/>
        <end position="166"/>
    </location>
</feature>
<protein>
    <submittedName>
        <fullName evidence="2">Uncharacterized protein</fullName>
    </submittedName>
</protein>
<feature type="transmembrane region" description="Helical" evidence="1">
    <location>
        <begin position="20"/>
        <end position="42"/>
    </location>
</feature>
<dbReference type="EMBL" id="JAACJL010000019">
    <property type="protein sequence ID" value="KAF4618109.1"/>
    <property type="molecule type" value="Genomic_DNA"/>
</dbReference>